<reference evidence="2" key="1">
    <citation type="submission" date="2024-02" db="UniProtKB">
        <authorList>
            <consortium name="WormBaseParasite"/>
        </authorList>
    </citation>
    <scope>IDENTIFICATION</scope>
</reference>
<dbReference type="AlphaFoldDB" id="A0AAF3FQK5"/>
<sequence>MIETRKLTIHGCYGDWEFVIRKLPFELFKSREIFDRFCLEAYQEPRFSELIEKLTFDEALTKLGINFRLTPKVEREMRLKRIKKRLNVEIDGGEDEEEQYLKWCSEDDRTTSGNTVSFWHKIIDSRNVDLDGIEKNLFLTNFRLIYEDGNFKIATGQRGDYYLIFRYATS</sequence>
<protein>
    <submittedName>
        <fullName evidence="2">Uncharacterized protein</fullName>
    </submittedName>
</protein>
<evidence type="ECO:0000313" key="1">
    <source>
        <dbReference type="Proteomes" id="UP000887575"/>
    </source>
</evidence>
<keyword evidence="1" id="KW-1185">Reference proteome</keyword>
<proteinExistence type="predicted"/>
<dbReference type="Proteomes" id="UP000887575">
    <property type="component" value="Unassembled WGS sequence"/>
</dbReference>
<dbReference type="WBParaSite" id="MBELARI_LOCUS9500">
    <property type="protein sequence ID" value="MBELARI_LOCUS9500"/>
    <property type="gene ID" value="MBELARI_LOCUS9500"/>
</dbReference>
<accession>A0AAF3FQK5</accession>
<evidence type="ECO:0000313" key="2">
    <source>
        <dbReference type="WBParaSite" id="MBELARI_LOCUS9500"/>
    </source>
</evidence>
<name>A0AAF3FQK5_9BILA</name>
<organism evidence="1 2">
    <name type="scientific">Mesorhabditis belari</name>
    <dbReference type="NCBI Taxonomy" id="2138241"/>
    <lineage>
        <taxon>Eukaryota</taxon>
        <taxon>Metazoa</taxon>
        <taxon>Ecdysozoa</taxon>
        <taxon>Nematoda</taxon>
        <taxon>Chromadorea</taxon>
        <taxon>Rhabditida</taxon>
        <taxon>Rhabditina</taxon>
        <taxon>Rhabditomorpha</taxon>
        <taxon>Rhabditoidea</taxon>
        <taxon>Rhabditidae</taxon>
        <taxon>Mesorhabditinae</taxon>
        <taxon>Mesorhabditis</taxon>
    </lineage>
</organism>